<evidence type="ECO:0000256" key="3">
    <source>
        <dbReference type="ARBA" id="ARBA00021315"/>
    </source>
</evidence>
<dbReference type="Proteomes" id="UP000295706">
    <property type="component" value="Unassembled WGS sequence"/>
</dbReference>
<name>A0A4R4KJQ0_9BACT</name>
<comment type="function">
    <text evidence="1 9">May be involved in recombinational repair of damaged DNA.</text>
</comment>
<dbReference type="GO" id="GO:0043590">
    <property type="term" value="C:bacterial nucleoid"/>
    <property type="evidence" value="ECO:0007669"/>
    <property type="project" value="TreeGrafter"/>
</dbReference>
<dbReference type="PIRSF" id="PIRSF003128">
    <property type="entry name" value="RecN"/>
    <property type="match status" value="1"/>
</dbReference>
<proteinExistence type="inferred from homology"/>
<evidence type="ECO:0000256" key="4">
    <source>
        <dbReference type="ARBA" id="ARBA00022741"/>
    </source>
</evidence>
<evidence type="ECO:0000256" key="8">
    <source>
        <dbReference type="ARBA" id="ARBA00033408"/>
    </source>
</evidence>
<dbReference type="Pfam" id="PF02463">
    <property type="entry name" value="SMC_N"/>
    <property type="match status" value="1"/>
</dbReference>
<evidence type="ECO:0000313" key="12">
    <source>
        <dbReference type="EMBL" id="TDB68203.1"/>
    </source>
</evidence>
<dbReference type="CDD" id="cd03241">
    <property type="entry name" value="ABC_RecN"/>
    <property type="match status" value="2"/>
</dbReference>
<dbReference type="GO" id="GO:0006281">
    <property type="term" value="P:DNA repair"/>
    <property type="evidence" value="ECO:0007669"/>
    <property type="project" value="UniProtKB-KW"/>
</dbReference>
<sequence>MLANLLIKNYALIEHLELSPDSQLNIITGETGAGKSIMLGAIGLLLGNRADTKSLYDPTQKCIIEGVYDVSGYALEHIFEEEELDFTTHCIVRREISQAGKSRAFVNDTPVNLETLRRVTSQLMDIHSQHDSIMLGNNEFQLTVVDVYAQTEALLKKYRSDYKTYKQSKETYETLKQEADRLRREFDYNNFLYQELAEAALQPEEQDQLERELNILENAVEIKERLQLAYEYLDNPEQSVLDMLKSAVGSLSQASRLVSEYEPLRERAQSTLIELRDLANEIQSASGQVELDDDRTVLVKERLDLIYQLLQKHQMKSIAELLTLQQDLENKVSKVMNLDEDLAKALLKTERAQEKMLQSAKKLSAVRRSVTTSIEKNICEGLSELGMPNASLRIDVVEIAPTADGIDFISFLFSANKGIRPQELRNVASGGEFSRLMMVIKYILADKRRLPTIVFDEIDTGVSGEIAIKMGNMMRQMAHNHQIIAITHLHQIAAQGEAHYFVYKDHSSEKTVSRIRKLTFEERVHEIAQMIGGNKPSEIVIHNAREILLGTADQSKKKNQTNLF</sequence>
<dbReference type="PANTHER" id="PTHR11059">
    <property type="entry name" value="DNA REPAIR PROTEIN RECN"/>
    <property type="match status" value="1"/>
</dbReference>
<dbReference type="Gene3D" id="3.40.50.300">
    <property type="entry name" value="P-loop containing nucleotide triphosphate hydrolases"/>
    <property type="match status" value="2"/>
</dbReference>
<accession>A0A4R4KJQ0</accession>
<evidence type="ECO:0000256" key="5">
    <source>
        <dbReference type="ARBA" id="ARBA00022763"/>
    </source>
</evidence>
<dbReference type="InterPro" id="IPR027417">
    <property type="entry name" value="P-loop_NTPase"/>
</dbReference>
<dbReference type="OrthoDB" id="9806954at2"/>
<keyword evidence="10" id="KW-0175">Coiled coil</keyword>
<comment type="caution">
    <text evidence="12">The sequence shown here is derived from an EMBL/GenBank/DDBJ whole genome shotgun (WGS) entry which is preliminary data.</text>
</comment>
<evidence type="ECO:0000256" key="9">
    <source>
        <dbReference type="PIRNR" id="PIRNR003128"/>
    </source>
</evidence>
<dbReference type="AlphaFoldDB" id="A0A4R4KJQ0"/>
<keyword evidence="5 9" id="KW-0227">DNA damage</keyword>
<evidence type="ECO:0000313" key="13">
    <source>
        <dbReference type="Proteomes" id="UP000295706"/>
    </source>
</evidence>
<dbReference type="GO" id="GO:0006310">
    <property type="term" value="P:DNA recombination"/>
    <property type="evidence" value="ECO:0007669"/>
    <property type="project" value="InterPro"/>
</dbReference>
<protein>
    <recommendedName>
        <fullName evidence="3 9">DNA repair protein RecN</fullName>
    </recommendedName>
    <alternativeName>
        <fullName evidence="8 9">Recombination protein N</fullName>
    </alternativeName>
</protein>
<keyword evidence="13" id="KW-1185">Reference proteome</keyword>
<dbReference type="GO" id="GO:0005524">
    <property type="term" value="F:ATP binding"/>
    <property type="evidence" value="ECO:0007669"/>
    <property type="project" value="UniProtKB-KW"/>
</dbReference>
<reference evidence="12 13" key="1">
    <citation type="submission" date="2019-02" db="EMBL/GenBank/DDBJ databases">
        <title>Arundinibacter roseus gen. nov., sp. nov., a new member of the family Cytophagaceae.</title>
        <authorList>
            <person name="Szuroczki S."/>
            <person name="Khayer B."/>
            <person name="Sproer C."/>
            <person name="Toumi M."/>
            <person name="Szabo A."/>
            <person name="Felfoldi T."/>
            <person name="Schumann P."/>
            <person name="Toth E."/>
        </authorList>
    </citation>
    <scope>NUCLEOTIDE SEQUENCE [LARGE SCALE GENOMIC DNA]</scope>
    <source>
        <strain evidence="12 13">DMA-k-7a</strain>
    </source>
</reference>
<keyword evidence="7 9" id="KW-0234">DNA repair</keyword>
<comment type="similarity">
    <text evidence="2 9">Belongs to the RecN family.</text>
</comment>
<dbReference type="InterPro" id="IPR004604">
    <property type="entry name" value="DNA_recomb/repair_RecN"/>
</dbReference>
<dbReference type="SUPFAM" id="SSF52540">
    <property type="entry name" value="P-loop containing nucleoside triphosphate hydrolases"/>
    <property type="match status" value="2"/>
</dbReference>
<dbReference type="RefSeq" id="WP_132114945.1">
    <property type="nucleotide sequence ID" value="NZ_SMJU01000002.1"/>
</dbReference>
<keyword evidence="4" id="KW-0547">Nucleotide-binding</keyword>
<evidence type="ECO:0000256" key="2">
    <source>
        <dbReference type="ARBA" id="ARBA00009441"/>
    </source>
</evidence>
<organism evidence="12 13">
    <name type="scientific">Arundinibacter roseus</name>
    <dbReference type="NCBI Taxonomy" id="2070510"/>
    <lineage>
        <taxon>Bacteria</taxon>
        <taxon>Pseudomonadati</taxon>
        <taxon>Bacteroidota</taxon>
        <taxon>Cytophagia</taxon>
        <taxon>Cytophagales</taxon>
        <taxon>Spirosomataceae</taxon>
        <taxon>Arundinibacter</taxon>
    </lineage>
</organism>
<evidence type="ECO:0000256" key="6">
    <source>
        <dbReference type="ARBA" id="ARBA00022840"/>
    </source>
</evidence>
<gene>
    <name evidence="12" type="primary">recN</name>
    <name evidence="12" type="ORF">EZE20_04580</name>
</gene>
<evidence type="ECO:0000259" key="11">
    <source>
        <dbReference type="Pfam" id="PF02463"/>
    </source>
</evidence>
<dbReference type="NCBIfam" id="TIGR00634">
    <property type="entry name" value="recN"/>
    <property type="match status" value="1"/>
</dbReference>
<evidence type="ECO:0000256" key="1">
    <source>
        <dbReference type="ARBA" id="ARBA00003618"/>
    </source>
</evidence>
<dbReference type="PANTHER" id="PTHR11059:SF0">
    <property type="entry name" value="DNA REPAIR PROTEIN RECN"/>
    <property type="match status" value="1"/>
</dbReference>
<dbReference type="InterPro" id="IPR003395">
    <property type="entry name" value="RecF/RecN/SMC_N"/>
</dbReference>
<dbReference type="GO" id="GO:0009432">
    <property type="term" value="P:SOS response"/>
    <property type="evidence" value="ECO:0007669"/>
    <property type="project" value="TreeGrafter"/>
</dbReference>
<dbReference type="EMBL" id="SMJU01000002">
    <property type="protein sequence ID" value="TDB68203.1"/>
    <property type="molecule type" value="Genomic_DNA"/>
</dbReference>
<feature type="coiled-coil region" evidence="10">
    <location>
        <begin position="165"/>
        <end position="226"/>
    </location>
</feature>
<evidence type="ECO:0000256" key="10">
    <source>
        <dbReference type="SAM" id="Coils"/>
    </source>
</evidence>
<keyword evidence="6" id="KW-0067">ATP-binding</keyword>
<feature type="domain" description="RecF/RecN/SMC N-terminal" evidence="11">
    <location>
        <begin position="2"/>
        <end position="507"/>
    </location>
</feature>
<evidence type="ECO:0000256" key="7">
    <source>
        <dbReference type="ARBA" id="ARBA00023204"/>
    </source>
</evidence>